<gene>
    <name evidence="1" type="ORF">RDV84_06260</name>
</gene>
<sequence>MPRSNKLALADEYIELEKFLHVYSTCIWKIPEDDVHHPTNVGRRRVAEFGVAKALPELERTIDDVLEEANDWPSEAVKSYDKLMRQYGIVTLSEVRRTRSSRFKQILAAGLISNEGDYHMVESIATECAHSLSERERDHLRLLLTSFDQAG</sequence>
<evidence type="ECO:0000313" key="2">
    <source>
        <dbReference type="Proteomes" id="UP001229313"/>
    </source>
</evidence>
<proteinExistence type="predicted"/>
<keyword evidence="2" id="KW-1185">Reference proteome</keyword>
<dbReference type="RefSeq" id="WP_309152799.1">
    <property type="nucleotide sequence ID" value="NZ_CP133568.1"/>
</dbReference>
<protein>
    <submittedName>
        <fullName evidence="1">Uncharacterized protein</fullName>
    </submittedName>
</protein>
<name>A0ABY9PBK1_9GAMM</name>
<dbReference type="Proteomes" id="UP001229313">
    <property type="component" value="Chromosome"/>
</dbReference>
<reference evidence="1 2" key="1">
    <citation type="submission" date="2023-08" db="EMBL/GenBank/DDBJ databases">
        <title>The whole genome sequence of Lysobacter yananisis.</title>
        <authorList>
            <person name="Sun H."/>
        </authorList>
    </citation>
    <scope>NUCLEOTIDE SEQUENCE [LARGE SCALE GENOMIC DNA]</scope>
    <source>
        <strain evidence="1 2">SNNU513</strain>
    </source>
</reference>
<accession>A0ABY9PBK1</accession>
<evidence type="ECO:0000313" key="1">
    <source>
        <dbReference type="EMBL" id="WMT04428.1"/>
    </source>
</evidence>
<organism evidence="1 2">
    <name type="scientific">Lysobacter yananisis</name>
    <dbReference type="NCBI Taxonomy" id="1003114"/>
    <lineage>
        <taxon>Bacteria</taxon>
        <taxon>Pseudomonadati</taxon>
        <taxon>Pseudomonadota</taxon>
        <taxon>Gammaproteobacteria</taxon>
        <taxon>Lysobacterales</taxon>
        <taxon>Lysobacteraceae</taxon>
        <taxon>Lysobacter</taxon>
    </lineage>
</organism>
<dbReference type="EMBL" id="CP133568">
    <property type="protein sequence ID" value="WMT04428.1"/>
    <property type="molecule type" value="Genomic_DNA"/>
</dbReference>